<organism evidence="2">
    <name type="scientific">Bradyrhizobium barranii subsp. barranii</name>
    <dbReference type="NCBI Taxonomy" id="2823807"/>
    <lineage>
        <taxon>Bacteria</taxon>
        <taxon>Pseudomonadati</taxon>
        <taxon>Pseudomonadota</taxon>
        <taxon>Alphaproteobacteria</taxon>
        <taxon>Hyphomicrobiales</taxon>
        <taxon>Nitrobacteraceae</taxon>
        <taxon>Bradyrhizobium</taxon>
        <taxon>Bradyrhizobium barranii</taxon>
    </lineage>
</organism>
<sequence length="577" mass="62483">MSPDLSTRPKLIVMSFHPVTRSFADRITEVCGPVDSYYDAANLRKLSPVAALRQLRSLRADKLVIALESEVSTALIAPLSIAAALTRVGSLAVVWPDLRVEALGRLGGLQNLLQLGVDTLSSRRALVRRLREGEAMRRLPMPRRVPPSGGARILYLDANISLGAAVGGSVGHTAGVIGGFLDNAFEVDYASLKSLPTDRAGARWLKLQPDGLLAMPAELNFYPYAEAIEKRIVPLHSSNPWSFIYQRFSLHDFTGPHLGRRLNVPVVVEFNGSEAWASANWGTRLRLHGAAEKAEAVALEAADLIVTVSDELGDELKRRGIPDSRILVYPNCVDPAAFDSTRFSTDDLADLKRQHGIPKDALVAGFIGTFGQWHGIEFLAECISDLARNDAAWLERSKLHFMLVGDGLKMPEVRRLVGPPEITRFVTLTGLVAQSEAPRYLACADLLLSPHVPNADGSGFFGSPTKLFEYMAMEKAIVASALGQIEDVIAGRGATRLGALPPGAGAPCGFLYEPGNAQAFKDTLRRVVDDMPAAAGVAKAARAEVLNRYTWKRHVDAILAAMARNGLLVRRPDRDAA</sequence>
<reference evidence="2" key="1">
    <citation type="submission" date="2021-03" db="EMBL/GenBank/DDBJ databases">
        <title>Whole Genome Sequence of Bradyrhizobium sp. Strain 144S4.</title>
        <authorList>
            <person name="Bromfield E.S.P."/>
            <person name="Cloutier S."/>
        </authorList>
    </citation>
    <scope>NUCLEOTIDE SEQUENCE [LARGE SCALE GENOMIC DNA]</scope>
    <source>
        <strain evidence="2">144S4</strain>
    </source>
</reference>
<dbReference type="SUPFAM" id="SSF53756">
    <property type="entry name" value="UDP-Glycosyltransferase/glycogen phosphorylase"/>
    <property type="match status" value="1"/>
</dbReference>
<accession>A0A939S493</accession>
<evidence type="ECO:0000259" key="1">
    <source>
        <dbReference type="Pfam" id="PF13439"/>
    </source>
</evidence>
<dbReference type="EMBL" id="CP086136">
    <property type="protein sequence ID" value="UEM10024.1"/>
    <property type="molecule type" value="Genomic_DNA"/>
</dbReference>
<dbReference type="RefSeq" id="WP_208087790.1">
    <property type="nucleotide sequence ID" value="NZ_CP086136.1"/>
</dbReference>
<dbReference type="EMBL" id="JAGEMI010000001">
    <property type="protein sequence ID" value="MBO1866439.1"/>
    <property type="molecule type" value="Genomic_DNA"/>
</dbReference>
<dbReference type="KEGG" id="bban:J4G43_035780"/>
<feature type="domain" description="Glycosyltransferase subfamily 4-like N-terminal" evidence="1">
    <location>
        <begin position="232"/>
        <end position="336"/>
    </location>
</feature>
<dbReference type="Proteomes" id="UP000664702">
    <property type="component" value="Chromosome"/>
</dbReference>
<dbReference type="InterPro" id="IPR028098">
    <property type="entry name" value="Glyco_trans_4-like_N"/>
</dbReference>
<dbReference type="AlphaFoldDB" id="A0A939S493"/>
<protein>
    <submittedName>
        <fullName evidence="2">Glycosyltransferase</fullName>
    </submittedName>
</protein>
<evidence type="ECO:0000313" key="3">
    <source>
        <dbReference type="EMBL" id="UEM10024.1"/>
    </source>
</evidence>
<evidence type="ECO:0000313" key="4">
    <source>
        <dbReference type="Proteomes" id="UP000664702"/>
    </source>
</evidence>
<name>A0A939S493_9BRAD</name>
<dbReference type="Pfam" id="PF13692">
    <property type="entry name" value="Glyco_trans_1_4"/>
    <property type="match status" value="1"/>
</dbReference>
<reference evidence="3 4" key="2">
    <citation type="journal article" date="2022" name="Int. J. Syst. Evol. Microbiol.">
        <title>Strains of Bradyrhizobium barranii sp. nov. associated with legumes native to Canada are symbionts of soybeans and belong to different subspecies (subsp. barranii subsp. nov. and subsp. apii subsp. nov.) and symbiovars (sv. glycinearum and sv. septentrionale).</title>
        <authorList>
            <person name="Bromfield E.S.P."/>
            <person name="Cloutier S."/>
            <person name="Wasai-Hara S."/>
            <person name="Minamisawa K."/>
        </authorList>
    </citation>
    <scope>NUCLEOTIDE SEQUENCE [LARGE SCALE GENOMIC DNA]</scope>
    <source>
        <strain evidence="3 4">144S4</strain>
    </source>
</reference>
<gene>
    <name evidence="3" type="ORF">J4G43_035780</name>
    <name evidence="2" type="ORF">J4G43_37710</name>
</gene>
<dbReference type="PANTHER" id="PTHR45947">
    <property type="entry name" value="SULFOQUINOVOSYL TRANSFERASE SQD2"/>
    <property type="match status" value="1"/>
</dbReference>
<proteinExistence type="predicted"/>
<dbReference type="InterPro" id="IPR050194">
    <property type="entry name" value="Glycosyltransferase_grp1"/>
</dbReference>
<evidence type="ECO:0000313" key="2">
    <source>
        <dbReference type="EMBL" id="MBO1866439.1"/>
    </source>
</evidence>
<dbReference type="PANTHER" id="PTHR45947:SF3">
    <property type="entry name" value="SULFOQUINOVOSYL TRANSFERASE SQD2"/>
    <property type="match status" value="1"/>
</dbReference>
<dbReference type="GO" id="GO:0016757">
    <property type="term" value="F:glycosyltransferase activity"/>
    <property type="evidence" value="ECO:0007669"/>
    <property type="project" value="TreeGrafter"/>
</dbReference>
<dbReference type="Pfam" id="PF13439">
    <property type="entry name" value="Glyco_transf_4"/>
    <property type="match status" value="1"/>
</dbReference>
<dbReference type="Gene3D" id="3.40.50.2000">
    <property type="entry name" value="Glycogen Phosphorylase B"/>
    <property type="match status" value="2"/>
</dbReference>